<evidence type="ECO:0000256" key="1">
    <source>
        <dbReference type="SAM" id="MobiDB-lite"/>
    </source>
</evidence>
<protein>
    <submittedName>
        <fullName evidence="2">Uncharacterized protein</fullName>
    </submittedName>
</protein>
<evidence type="ECO:0000313" key="3">
    <source>
        <dbReference type="Proteomes" id="UP000219338"/>
    </source>
</evidence>
<name>A0A284RDN4_ARMOS</name>
<sequence length="187" mass="21258">MAVSHQIALRVQAQLTPQKFDSLYDRSYLLLIDRPPLVPSTLQEEMGSRLTMSNLPHIHHEQPRLVSLANPWYPLQATDPDILQQVVLHQATHRLTHQENRRLPQMSQRKRRIINEGEGGEDIEADKERGVSKGDTVKGVNKGEKDQEVEGAIMVTLAILVPRVLPGLRALQEGMDRTLIDPILRHR</sequence>
<keyword evidence="3" id="KW-1185">Reference proteome</keyword>
<organism evidence="2 3">
    <name type="scientific">Armillaria ostoyae</name>
    <name type="common">Armillaria root rot fungus</name>
    <dbReference type="NCBI Taxonomy" id="47428"/>
    <lineage>
        <taxon>Eukaryota</taxon>
        <taxon>Fungi</taxon>
        <taxon>Dikarya</taxon>
        <taxon>Basidiomycota</taxon>
        <taxon>Agaricomycotina</taxon>
        <taxon>Agaricomycetes</taxon>
        <taxon>Agaricomycetidae</taxon>
        <taxon>Agaricales</taxon>
        <taxon>Marasmiineae</taxon>
        <taxon>Physalacriaceae</taxon>
        <taxon>Armillaria</taxon>
    </lineage>
</organism>
<accession>A0A284RDN4</accession>
<gene>
    <name evidence="2" type="ORF">ARMOST_10212</name>
</gene>
<dbReference type="EMBL" id="FUEG01000007">
    <property type="protein sequence ID" value="SJL06870.1"/>
    <property type="molecule type" value="Genomic_DNA"/>
</dbReference>
<feature type="region of interest" description="Disordered" evidence="1">
    <location>
        <begin position="102"/>
        <end position="142"/>
    </location>
</feature>
<dbReference type="AlphaFoldDB" id="A0A284RDN4"/>
<evidence type="ECO:0000313" key="2">
    <source>
        <dbReference type="EMBL" id="SJL06870.1"/>
    </source>
</evidence>
<feature type="compositionally biased region" description="Basic and acidic residues" evidence="1">
    <location>
        <begin position="126"/>
        <end position="142"/>
    </location>
</feature>
<reference evidence="3" key="1">
    <citation type="journal article" date="2017" name="Nat. Ecol. Evol.">
        <title>Genome expansion and lineage-specific genetic innovations in the forest pathogenic fungi Armillaria.</title>
        <authorList>
            <person name="Sipos G."/>
            <person name="Prasanna A.N."/>
            <person name="Walter M.C."/>
            <person name="O'Connor E."/>
            <person name="Balint B."/>
            <person name="Krizsan K."/>
            <person name="Kiss B."/>
            <person name="Hess J."/>
            <person name="Varga T."/>
            <person name="Slot J."/>
            <person name="Riley R."/>
            <person name="Boka B."/>
            <person name="Rigling D."/>
            <person name="Barry K."/>
            <person name="Lee J."/>
            <person name="Mihaltcheva S."/>
            <person name="LaButti K."/>
            <person name="Lipzen A."/>
            <person name="Waldron R."/>
            <person name="Moloney N.M."/>
            <person name="Sperisen C."/>
            <person name="Kredics L."/>
            <person name="Vagvoelgyi C."/>
            <person name="Patrignani A."/>
            <person name="Fitzpatrick D."/>
            <person name="Nagy I."/>
            <person name="Doyle S."/>
            <person name="Anderson J.B."/>
            <person name="Grigoriev I.V."/>
            <person name="Gueldener U."/>
            <person name="Muensterkoetter M."/>
            <person name="Nagy L.G."/>
        </authorList>
    </citation>
    <scope>NUCLEOTIDE SEQUENCE [LARGE SCALE GENOMIC DNA]</scope>
    <source>
        <strain evidence="3">C18/9</strain>
    </source>
</reference>
<dbReference type="Proteomes" id="UP000219338">
    <property type="component" value="Unassembled WGS sequence"/>
</dbReference>
<proteinExistence type="predicted"/>